<reference evidence="2 3" key="1">
    <citation type="submission" date="2023-08" db="EMBL/GenBank/DDBJ databases">
        <title>Black Yeasts Isolated from many extreme environments.</title>
        <authorList>
            <person name="Coleine C."/>
            <person name="Stajich J.E."/>
            <person name="Selbmann L."/>
        </authorList>
    </citation>
    <scope>NUCLEOTIDE SEQUENCE [LARGE SCALE GENOMIC DNA]</scope>
    <source>
        <strain evidence="2 3">CCFEE 5792</strain>
    </source>
</reference>
<protein>
    <submittedName>
        <fullName evidence="2">Uncharacterized protein</fullName>
    </submittedName>
</protein>
<evidence type="ECO:0000313" key="3">
    <source>
        <dbReference type="Proteomes" id="UP001358417"/>
    </source>
</evidence>
<dbReference type="RefSeq" id="XP_064704466.1">
    <property type="nucleotide sequence ID" value="XM_064847927.1"/>
</dbReference>
<proteinExistence type="predicted"/>
<accession>A0AAV9N7W1</accession>
<dbReference type="EMBL" id="JAVRRD010000019">
    <property type="protein sequence ID" value="KAK5049421.1"/>
    <property type="molecule type" value="Genomic_DNA"/>
</dbReference>
<feature type="region of interest" description="Disordered" evidence="1">
    <location>
        <begin position="58"/>
        <end position="107"/>
    </location>
</feature>
<sequence length="107" mass="12296">MSNIDVQPMVDKARDLSQRAEIEARDGNPDHRNTQLIKECRAMVQEFIEAEEKIKNELNELQETPPDENSHGRGGAGDKLRKLDSKLNNLKEAHRSLERNMGGLYRR</sequence>
<evidence type="ECO:0000313" key="2">
    <source>
        <dbReference type="EMBL" id="KAK5049421.1"/>
    </source>
</evidence>
<comment type="caution">
    <text evidence="2">The sequence shown here is derived from an EMBL/GenBank/DDBJ whole genome shotgun (WGS) entry which is preliminary data.</text>
</comment>
<dbReference type="AlphaFoldDB" id="A0AAV9N7W1"/>
<gene>
    <name evidence="2" type="ORF">LTR84_004350</name>
</gene>
<name>A0AAV9N7W1_9EURO</name>
<evidence type="ECO:0000256" key="1">
    <source>
        <dbReference type="SAM" id="MobiDB-lite"/>
    </source>
</evidence>
<dbReference type="GeneID" id="89972528"/>
<feature type="compositionally biased region" description="Basic and acidic residues" evidence="1">
    <location>
        <begin position="68"/>
        <end position="98"/>
    </location>
</feature>
<keyword evidence="3" id="KW-1185">Reference proteome</keyword>
<dbReference type="Proteomes" id="UP001358417">
    <property type="component" value="Unassembled WGS sequence"/>
</dbReference>
<organism evidence="2 3">
    <name type="scientific">Exophiala bonariae</name>
    <dbReference type="NCBI Taxonomy" id="1690606"/>
    <lineage>
        <taxon>Eukaryota</taxon>
        <taxon>Fungi</taxon>
        <taxon>Dikarya</taxon>
        <taxon>Ascomycota</taxon>
        <taxon>Pezizomycotina</taxon>
        <taxon>Eurotiomycetes</taxon>
        <taxon>Chaetothyriomycetidae</taxon>
        <taxon>Chaetothyriales</taxon>
        <taxon>Herpotrichiellaceae</taxon>
        <taxon>Exophiala</taxon>
    </lineage>
</organism>